<dbReference type="EMBL" id="BMFV01000018">
    <property type="protein sequence ID" value="GGH83440.1"/>
    <property type="molecule type" value="Genomic_DNA"/>
</dbReference>
<reference evidence="1" key="2">
    <citation type="submission" date="2020-09" db="EMBL/GenBank/DDBJ databases">
        <authorList>
            <person name="Sun Q."/>
            <person name="Zhou Y."/>
        </authorList>
    </citation>
    <scope>NUCLEOTIDE SEQUENCE</scope>
    <source>
        <strain evidence="1">CGMCC 1.12777</strain>
    </source>
</reference>
<dbReference type="Proteomes" id="UP000656813">
    <property type="component" value="Unassembled WGS sequence"/>
</dbReference>
<organism evidence="1 2">
    <name type="scientific">Pullulanibacillus pueri</name>
    <dbReference type="NCBI Taxonomy" id="1437324"/>
    <lineage>
        <taxon>Bacteria</taxon>
        <taxon>Bacillati</taxon>
        <taxon>Bacillota</taxon>
        <taxon>Bacilli</taxon>
        <taxon>Bacillales</taxon>
        <taxon>Sporolactobacillaceae</taxon>
        <taxon>Pullulanibacillus</taxon>
    </lineage>
</organism>
<sequence length="49" mass="5448">MRTSSLDISLEIVGMEKHTADTLPFFETAGYGIFGFNYQAMKSGLNNPF</sequence>
<keyword evidence="2" id="KW-1185">Reference proteome</keyword>
<evidence type="ECO:0000313" key="1">
    <source>
        <dbReference type="EMBL" id="GGH83440.1"/>
    </source>
</evidence>
<dbReference type="AlphaFoldDB" id="A0A8J2ZXE4"/>
<comment type="caution">
    <text evidence="1">The sequence shown here is derived from an EMBL/GenBank/DDBJ whole genome shotgun (WGS) entry which is preliminary data.</text>
</comment>
<name>A0A8J2ZXE4_9BACL</name>
<proteinExistence type="predicted"/>
<accession>A0A8J2ZXE4</accession>
<evidence type="ECO:0000313" key="2">
    <source>
        <dbReference type="Proteomes" id="UP000656813"/>
    </source>
</evidence>
<protein>
    <submittedName>
        <fullName evidence="1">Uncharacterized protein</fullName>
    </submittedName>
</protein>
<gene>
    <name evidence="1" type="ORF">GCM10007096_24310</name>
</gene>
<reference evidence="1" key="1">
    <citation type="journal article" date="2014" name="Int. J. Syst. Evol. Microbiol.">
        <title>Complete genome sequence of Corynebacterium casei LMG S-19264T (=DSM 44701T), isolated from a smear-ripened cheese.</title>
        <authorList>
            <consortium name="US DOE Joint Genome Institute (JGI-PGF)"/>
            <person name="Walter F."/>
            <person name="Albersmeier A."/>
            <person name="Kalinowski J."/>
            <person name="Ruckert C."/>
        </authorList>
    </citation>
    <scope>NUCLEOTIDE SEQUENCE</scope>
    <source>
        <strain evidence="1">CGMCC 1.12777</strain>
    </source>
</reference>